<dbReference type="EMBL" id="FQNC01000044">
    <property type="protein sequence ID" value="SGY54051.1"/>
    <property type="molecule type" value="Genomic_DNA"/>
</dbReference>
<gene>
    <name evidence="1" type="primary">BQ5605_C006g03833</name>
    <name evidence="1" type="ORF">BQ5605_C006G03833</name>
</gene>
<name>A0A2X0M9A4_9BASI</name>
<dbReference type="AlphaFoldDB" id="A0A2X0M9A4"/>
<evidence type="ECO:0000313" key="1">
    <source>
        <dbReference type="EMBL" id="SGY54051.1"/>
    </source>
</evidence>
<reference evidence="1 2" key="1">
    <citation type="submission" date="2016-11" db="EMBL/GenBank/DDBJ databases">
        <authorList>
            <person name="Jaros S."/>
            <person name="Januszkiewicz K."/>
            <person name="Wedrychowicz H."/>
        </authorList>
    </citation>
    <scope>NUCLEOTIDE SEQUENCE [LARGE SCALE GENOMIC DNA]</scope>
</reference>
<dbReference type="Proteomes" id="UP000249464">
    <property type="component" value="Unassembled WGS sequence"/>
</dbReference>
<evidence type="ECO:0000313" key="2">
    <source>
        <dbReference type="Proteomes" id="UP000249464"/>
    </source>
</evidence>
<accession>A0A2X0M9A4</accession>
<sequence length="77" mass="8898">MSRYSFPQRQADSIQAVLVMEVNTQLRRRVVEGYEANPFCQQVKRNLDLSPGFSCVEGVLYFEGRMVVPAVPQLREY</sequence>
<keyword evidence="2" id="KW-1185">Reference proteome</keyword>
<proteinExistence type="predicted"/>
<protein>
    <submittedName>
        <fullName evidence="1">BQ5605_C006g03833 protein</fullName>
    </submittedName>
</protein>
<organism evidence="1 2">
    <name type="scientific">Microbotryum silenes-dioicae</name>
    <dbReference type="NCBI Taxonomy" id="796604"/>
    <lineage>
        <taxon>Eukaryota</taxon>
        <taxon>Fungi</taxon>
        <taxon>Dikarya</taxon>
        <taxon>Basidiomycota</taxon>
        <taxon>Pucciniomycotina</taxon>
        <taxon>Microbotryomycetes</taxon>
        <taxon>Microbotryales</taxon>
        <taxon>Microbotryaceae</taxon>
        <taxon>Microbotryum</taxon>
    </lineage>
</organism>